<dbReference type="AlphaFoldDB" id="A0A814RH30"/>
<keyword evidence="1" id="KW-0732">Signal</keyword>
<dbReference type="Pfam" id="PF00024">
    <property type="entry name" value="PAN_1"/>
    <property type="match status" value="1"/>
</dbReference>
<accession>A0A814RH30</accession>
<evidence type="ECO:0000313" key="4">
    <source>
        <dbReference type="Proteomes" id="UP000663832"/>
    </source>
</evidence>
<dbReference type="InterPro" id="IPR028994">
    <property type="entry name" value="Integrin_alpha_N"/>
</dbReference>
<dbReference type="InterPro" id="IPR013517">
    <property type="entry name" value="FG-GAP"/>
</dbReference>
<name>A0A814RH30_9BILA</name>
<dbReference type="Gene3D" id="3.50.4.10">
    <property type="entry name" value="Hepatocyte Growth Factor"/>
    <property type="match status" value="1"/>
</dbReference>
<proteinExistence type="predicted"/>
<sequence>MNYQCISTGCLSSTNVTVSNLRHCEMACLSNINCRTATFDQSSNNCQLFENIPTEYGSMSSQAGVVTLITIGIRQAPAMCTSMFYNQTTYGAGSSLSAVVVVDVNGDEKFDMVVSNFMSDSIGVLLNTGNGTFNTQIIYSSDSDPIAVAVADINKDNKTDIIVVNYGSNDLVIYFNAGNATFTNRSSFETGPLPLTVTIADVNNNNKSDIIVINVGSNDIGVHLQCYNYLEN</sequence>
<dbReference type="Pfam" id="PF13517">
    <property type="entry name" value="FG-GAP_3"/>
    <property type="match status" value="1"/>
</dbReference>
<evidence type="ECO:0000256" key="1">
    <source>
        <dbReference type="ARBA" id="ARBA00022729"/>
    </source>
</evidence>
<dbReference type="Gene3D" id="2.30.30.100">
    <property type="match status" value="2"/>
</dbReference>
<evidence type="ECO:0000259" key="2">
    <source>
        <dbReference type="PROSITE" id="PS50948"/>
    </source>
</evidence>
<dbReference type="PROSITE" id="PS50948">
    <property type="entry name" value="PAN"/>
    <property type="match status" value="1"/>
</dbReference>
<dbReference type="SUPFAM" id="SSF69318">
    <property type="entry name" value="Integrin alpha N-terminal domain"/>
    <property type="match status" value="1"/>
</dbReference>
<feature type="domain" description="Apple" evidence="2">
    <location>
        <begin position="5"/>
        <end position="72"/>
    </location>
</feature>
<protein>
    <recommendedName>
        <fullName evidence="2">Apple domain-containing protein</fullName>
    </recommendedName>
</protein>
<dbReference type="PANTHER" id="PTHR46580:SF4">
    <property type="entry name" value="ATP_GTP-BINDING PROTEIN"/>
    <property type="match status" value="1"/>
</dbReference>
<dbReference type="Proteomes" id="UP000663832">
    <property type="component" value="Unassembled WGS sequence"/>
</dbReference>
<dbReference type="EMBL" id="CAJNOM010000144">
    <property type="protein sequence ID" value="CAF1133476.1"/>
    <property type="molecule type" value="Genomic_DNA"/>
</dbReference>
<dbReference type="SUPFAM" id="SSF57414">
    <property type="entry name" value="Hairpin loop containing domain-like"/>
    <property type="match status" value="1"/>
</dbReference>
<reference evidence="3" key="1">
    <citation type="submission" date="2021-02" db="EMBL/GenBank/DDBJ databases">
        <authorList>
            <person name="Nowell W R."/>
        </authorList>
    </citation>
    <scope>NUCLEOTIDE SEQUENCE</scope>
</reference>
<dbReference type="OrthoDB" id="10022113at2759"/>
<gene>
    <name evidence="3" type="ORF">QVE165_LOCUS22070</name>
</gene>
<evidence type="ECO:0000313" key="3">
    <source>
        <dbReference type="EMBL" id="CAF1133476.1"/>
    </source>
</evidence>
<organism evidence="3 4">
    <name type="scientific">Adineta steineri</name>
    <dbReference type="NCBI Taxonomy" id="433720"/>
    <lineage>
        <taxon>Eukaryota</taxon>
        <taxon>Metazoa</taxon>
        <taxon>Spiralia</taxon>
        <taxon>Gnathifera</taxon>
        <taxon>Rotifera</taxon>
        <taxon>Eurotatoria</taxon>
        <taxon>Bdelloidea</taxon>
        <taxon>Adinetida</taxon>
        <taxon>Adinetidae</taxon>
        <taxon>Adineta</taxon>
    </lineage>
</organism>
<comment type="caution">
    <text evidence="3">The sequence shown here is derived from an EMBL/GenBank/DDBJ whole genome shotgun (WGS) entry which is preliminary data.</text>
</comment>
<dbReference type="PANTHER" id="PTHR46580">
    <property type="entry name" value="SENSOR KINASE-RELATED"/>
    <property type="match status" value="1"/>
</dbReference>
<dbReference type="InterPro" id="IPR003609">
    <property type="entry name" value="Pan_app"/>
</dbReference>
<keyword evidence="4" id="KW-1185">Reference proteome</keyword>